<dbReference type="EMBL" id="CAJPWZ010001456">
    <property type="protein sequence ID" value="CAG2215829.1"/>
    <property type="molecule type" value="Genomic_DNA"/>
</dbReference>
<accession>A0A8S3S9P5</accession>
<dbReference type="Proteomes" id="UP000683360">
    <property type="component" value="Unassembled WGS sequence"/>
</dbReference>
<name>A0A8S3S9P5_MYTED</name>
<evidence type="ECO:0000313" key="3">
    <source>
        <dbReference type="Proteomes" id="UP000683360"/>
    </source>
</evidence>
<dbReference type="AlphaFoldDB" id="A0A8S3S9P5"/>
<dbReference type="OrthoDB" id="6042561at2759"/>
<organism evidence="2 3">
    <name type="scientific">Mytilus edulis</name>
    <name type="common">Blue mussel</name>
    <dbReference type="NCBI Taxonomy" id="6550"/>
    <lineage>
        <taxon>Eukaryota</taxon>
        <taxon>Metazoa</taxon>
        <taxon>Spiralia</taxon>
        <taxon>Lophotrochozoa</taxon>
        <taxon>Mollusca</taxon>
        <taxon>Bivalvia</taxon>
        <taxon>Autobranchia</taxon>
        <taxon>Pteriomorphia</taxon>
        <taxon>Mytilida</taxon>
        <taxon>Mytiloidea</taxon>
        <taxon>Mytilidae</taxon>
        <taxon>Mytilinae</taxon>
        <taxon>Mytilus</taxon>
    </lineage>
</organism>
<evidence type="ECO:0000256" key="1">
    <source>
        <dbReference type="SAM" id="SignalP"/>
    </source>
</evidence>
<keyword evidence="3" id="KW-1185">Reference proteome</keyword>
<feature type="signal peptide" evidence="1">
    <location>
        <begin position="1"/>
        <end position="19"/>
    </location>
</feature>
<protein>
    <submittedName>
        <fullName evidence="2">Uncharacterized protein</fullName>
    </submittedName>
</protein>
<evidence type="ECO:0000313" key="2">
    <source>
        <dbReference type="EMBL" id="CAG2215829.1"/>
    </source>
</evidence>
<proteinExistence type="predicted"/>
<sequence>MKASILVVVLAFCAIHCNGFLFGHDGTWDNLRVTWGINPFGSMNFAAMPLTEADAKAKGFLKISDCGDSSGLHGRRYVKDNDMALILIYDVQGYIAGISAAVSNSLANGWPSTFLKNHPFVLSGNYYHISAYFVDPAIICTSGRSAAEYKQQGVGTDLYIQNGTDPITNAIKIPHEQSDISSTQWTEGKCFPSMGKHYWFNVRKDMSCDEFWPVFLLYNGGKLNAFGWAMQANLTSARVEHPPKSTISAFMNPPPDCIYKTGALSTLHIYLTNNPATDTC</sequence>
<reference evidence="2" key="1">
    <citation type="submission" date="2021-03" db="EMBL/GenBank/DDBJ databases">
        <authorList>
            <person name="Bekaert M."/>
        </authorList>
    </citation>
    <scope>NUCLEOTIDE SEQUENCE</scope>
</reference>
<feature type="chain" id="PRO_5035898387" evidence="1">
    <location>
        <begin position="20"/>
        <end position="280"/>
    </location>
</feature>
<keyword evidence="1" id="KW-0732">Signal</keyword>
<comment type="caution">
    <text evidence="2">The sequence shown here is derived from an EMBL/GenBank/DDBJ whole genome shotgun (WGS) entry which is preliminary data.</text>
</comment>
<gene>
    <name evidence="2" type="ORF">MEDL_29574</name>
</gene>